<dbReference type="Gene3D" id="1.25.10.10">
    <property type="entry name" value="Leucine-rich Repeat Variant"/>
    <property type="match status" value="1"/>
</dbReference>
<dbReference type="GO" id="GO:0060090">
    <property type="term" value="F:molecular adaptor activity"/>
    <property type="evidence" value="ECO:0007669"/>
    <property type="project" value="TreeGrafter"/>
</dbReference>
<evidence type="ECO:0000259" key="3">
    <source>
        <dbReference type="PROSITE" id="PS50158"/>
    </source>
</evidence>
<reference evidence="4" key="1">
    <citation type="submission" date="2023-03" db="UniProtKB">
        <authorList>
            <consortium name="EnsemblPlants"/>
        </authorList>
    </citation>
    <scope>IDENTIFICATION</scope>
</reference>
<proteinExistence type="predicted"/>
<dbReference type="AlphaFoldDB" id="A0A9I9EEJ4"/>
<dbReference type="Gramene" id="MELO3C032687.2.1">
    <property type="protein sequence ID" value="MELO3C032687.2.1"/>
    <property type="gene ID" value="MELO3C032687.2"/>
</dbReference>
<keyword evidence="2" id="KW-0479">Metal-binding</keyword>
<dbReference type="EnsemblPlants" id="MELO3C032687.2.1">
    <property type="protein sequence ID" value="MELO3C032687.2.1"/>
    <property type="gene ID" value="MELO3C032687.2"/>
</dbReference>
<dbReference type="InterPro" id="IPR036875">
    <property type="entry name" value="Znf_CCHC_sf"/>
</dbReference>
<dbReference type="SUPFAM" id="SSF57756">
    <property type="entry name" value="Retrovirus zinc finger-like domains"/>
    <property type="match status" value="1"/>
</dbReference>
<protein>
    <recommendedName>
        <fullName evidence="3">CCHC-type domain-containing protein</fullName>
    </recommendedName>
</protein>
<dbReference type="GO" id="GO:0005634">
    <property type="term" value="C:nucleus"/>
    <property type="evidence" value="ECO:0007669"/>
    <property type="project" value="TreeGrafter"/>
</dbReference>
<evidence type="ECO:0000256" key="2">
    <source>
        <dbReference type="PROSITE-ProRule" id="PRU00047"/>
    </source>
</evidence>
<accession>A0A9I9EEJ4</accession>
<dbReference type="PROSITE" id="PS50158">
    <property type="entry name" value="ZF_CCHC"/>
    <property type="match status" value="1"/>
</dbReference>
<name>A0A9I9EEJ4_CUCME</name>
<dbReference type="PANTHER" id="PTHR23346:SF19">
    <property type="entry name" value="PROTEASOME ADAPTER AND SCAFFOLD PROTEIN ECM29"/>
    <property type="match status" value="1"/>
</dbReference>
<keyword evidence="1" id="KW-0677">Repeat</keyword>
<organism evidence="4">
    <name type="scientific">Cucumis melo</name>
    <name type="common">Muskmelon</name>
    <dbReference type="NCBI Taxonomy" id="3656"/>
    <lineage>
        <taxon>Eukaryota</taxon>
        <taxon>Viridiplantae</taxon>
        <taxon>Streptophyta</taxon>
        <taxon>Embryophyta</taxon>
        <taxon>Tracheophyta</taxon>
        <taxon>Spermatophyta</taxon>
        <taxon>Magnoliopsida</taxon>
        <taxon>eudicotyledons</taxon>
        <taxon>Gunneridae</taxon>
        <taxon>Pentapetalae</taxon>
        <taxon>rosids</taxon>
        <taxon>fabids</taxon>
        <taxon>Cucurbitales</taxon>
        <taxon>Cucurbitaceae</taxon>
        <taxon>Benincaseae</taxon>
        <taxon>Cucumis</taxon>
    </lineage>
</organism>
<keyword evidence="2" id="KW-0863">Zinc-finger</keyword>
<evidence type="ECO:0000256" key="1">
    <source>
        <dbReference type="ARBA" id="ARBA00022737"/>
    </source>
</evidence>
<dbReference type="SUPFAM" id="SSF48371">
    <property type="entry name" value="ARM repeat"/>
    <property type="match status" value="1"/>
</dbReference>
<feature type="domain" description="CCHC-type" evidence="3">
    <location>
        <begin position="89"/>
        <end position="102"/>
    </location>
</feature>
<dbReference type="PANTHER" id="PTHR23346">
    <property type="entry name" value="TRANSLATIONAL ACTIVATOR GCN1-RELATED"/>
    <property type="match status" value="1"/>
</dbReference>
<dbReference type="InterPro" id="IPR016024">
    <property type="entry name" value="ARM-type_fold"/>
</dbReference>
<dbReference type="InterPro" id="IPR011989">
    <property type="entry name" value="ARM-like"/>
</dbReference>
<dbReference type="GO" id="GO:0008270">
    <property type="term" value="F:zinc ion binding"/>
    <property type="evidence" value="ECO:0007669"/>
    <property type="project" value="UniProtKB-KW"/>
</dbReference>
<dbReference type="InterPro" id="IPR001878">
    <property type="entry name" value="Znf_CCHC"/>
</dbReference>
<dbReference type="GO" id="GO:0003676">
    <property type="term" value="F:nucleic acid binding"/>
    <property type="evidence" value="ECO:0007669"/>
    <property type="project" value="InterPro"/>
</dbReference>
<dbReference type="GO" id="GO:0005737">
    <property type="term" value="C:cytoplasm"/>
    <property type="evidence" value="ECO:0007669"/>
    <property type="project" value="TreeGrafter"/>
</dbReference>
<sequence>MANLMGFVTRINILKNKKCEIVEFIFDIILGIQGRRILWEMMKLHSYLKVNELTGGASLASKISKLSFLDKGGKRVLDQTSSAASPNSCYRCSEQGHFARECAGSTKVRVQYTEIKKMKFEDDKHVSRLFEELWEENTSGERITLQLYLGEIVSLICDEVTSSSWSSKKKSAQAIMSRLCEVLGESISSYHQVLHQSLMKEVSGHIWEGKETILDALGAISTTCHKLISTADPAMPNAIVNLISSFCSKKAKKFQEAAFACLEKVHTVSSNRVPDISIKLLGKNIIHHLPQETIIIQPRNPSRHRHVSSRHCCISSRCRPICPSIVARSTDPTTIPSIAPSSASIVSRADPCPFVDRQAERSPSSLRVLCNFTSLAASIIMCPTIEVPSSLRRRSPLTQAELSTVAGQVGTPKPTGCVKRVAKLRLSYILSESLSCRLFFPTKDKSDSTSTLDSYPHGCPSGSPLFLRLCSPAGSPINMR</sequence>
<keyword evidence="2" id="KW-0862">Zinc</keyword>
<evidence type="ECO:0000313" key="4">
    <source>
        <dbReference type="EnsemblPlants" id="MELO3C032687.2.1"/>
    </source>
</evidence>
<dbReference type="GO" id="GO:0036503">
    <property type="term" value="P:ERAD pathway"/>
    <property type="evidence" value="ECO:0007669"/>
    <property type="project" value="TreeGrafter"/>
</dbReference>
<dbReference type="Gene3D" id="4.10.60.10">
    <property type="entry name" value="Zinc finger, CCHC-type"/>
    <property type="match status" value="1"/>
</dbReference>
<dbReference type="Pfam" id="PF00098">
    <property type="entry name" value="zf-CCHC"/>
    <property type="match status" value="1"/>
</dbReference>